<keyword evidence="2" id="KW-1133">Transmembrane helix</keyword>
<feature type="compositionally biased region" description="Low complexity" evidence="1">
    <location>
        <begin position="304"/>
        <end position="319"/>
    </location>
</feature>
<gene>
    <name evidence="5" type="ORF">HXO56_02725</name>
</gene>
<dbReference type="AlphaFoldDB" id="A0A930PGF3"/>
<comment type="caution">
    <text evidence="5">The sequence shown here is derived from an EMBL/GenBank/DDBJ whole genome shotgun (WGS) entry which is preliminary data.</text>
</comment>
<dbReference type="Pfam" id="PF05901">
    <property type="entry name" value="Excalibur"/>
    <property type="match status" value="1"/>
</dbReference>
<dbReference type="EMBL" id="JABZXJ010000007">
    <property type="protein sequence ID" value="MBF1649004.1"/>
    <property type="molecule type" value="Genomic_DNA"/>
</dbReference>
<keyword evidence="3" id="KW-0732">Signal</keyword>
<evidence type="ECO:0000313" key="6">
    <source>
        <dbReference type="Proteomes" id="UP000769484"/>
    </source>
</evidence>
<feature type="chain" id="PRO_5036905439" evidence="3">
    <location>
        <begin position="32"/>
        <end position="357"/>
    </location>
</feature>
<reference evidence="5" key="1">
    <citation type="submission" date="2020-04" db="EMBL/GenBank/DDBJ databases">
        <title>Deep metagenomics examines the oral microbiome during advanced dental caries in children, revealing novel taxa and co-occurrences with host molecules.</title>
        <authorList>
            <person name="Baker J.L."/>
            <person name="Morton J.T."/>
            <person name="Dinis M."/>
            <person name="Alvarez R."/>
            <person name="Tran N.C."/>
            <person name="Knight R."/>
            <person name="Edlund A."/>
        </authorList>
    </citation>
    <scope>NUCLEOTIDE SEQUENCE</scope>
    <source>
        <strain evidence="5">JCVI_47_bin.4</strain>
    </source>
</reference>
<evidence type="ECO:0000313" key="5">
    <source>
        <dbReference type="EMBL" id="MBF1649004.1"/>
    </source>
</evidence>
<feature type="compositionally biased region" description="Low complexity" evidence="1">
    <location>
        <begin position="151"/>
        <end position="165"/>
    </location>
</feature>
<dbReference type="PROSITE" id="PS51257">
    <property type="entry name" value="PROKAR_LIPOPROTEIN"/>
    <property type="match status" value="1"/>
</dbReference>
<proteinExistence type="predicted"/>
<keyword evidence="2" id="KW-0812">Transmembrane</keyword>
<protein>
    <submittedName>
        <fullName evidence="5">Excalibur calcium-binding domain-containing protein</fullName>
    </submittedName>
</protein>
<feature type="region of interest" description="Disordered" evidence="1">
    <location>
        <begin position="256"/>
        <end position="327"/>
    </location>
</feature>
<accession>A0A930PGF3</accession>
<evidence type="ECO:0000256" key="1">
    <source>
        <dbReference type="SAM" id="MobiDB-lite"/>
    </source>
</evidence>
<evidence type="ECO:0000259" key="4">
    <source>
        <dbReference type="SMART" id="SM00894"/>
    </source>
</evidence>
<organism evidence="5 6">
    <name type="scientific">Rothia dentocariosa</name>
    <dbReference type="NCBI Taxonomy" id="2047"/>
    <lineage>
        <taxon>Bacteria</taxon>
        <taxon>Bacillati</taxon>
        <taxon>Actinomycetota</taxon>
        <taxon>Actinomycetes</taxon>
        <taxon>Micrococcales</taxon>
        <taxon>Micrococcaceae</taxon>
        <taxon>Rothia</taxon>
    </lineage>
</organism>
<feature type="compositionally biased region" description="Low complexity" evidence="1">
    <location>
        <begin position="227"/>
        <end position="243"/>
    </location>
</feature>
<dbReference type="SMART" id="SM00894">
    <property type="entry name" value="Excalibur"/>
    <property type="match status" value="1"/>
</dbReference>
<feature type="region of interest" description="Disordered" evidence="1">
    <location>
        <begin position="151"/>
        <end position="243"/>
    </location>
</feature>
<keyword evidence="2" id="KW-0472">Membrane</keyword>
<feature type="transmembrane region" description="Helical" evidence="2">
    <location>
        <begin position="329"/>
        <end position="351"/>
    </location>
</feature>
<name>A0A930PGF3_9MICC</name>
<dbReference type="Proteomes" id="UP000769484">
    <property type="component" value="Unassembled WGS sequence"/>
</dbReference>
<evidence type="ECO:0000256" key="3">
    <source>
        <dbReference type="SAM" id="SignalP"/>
    </source>
</evidence>
<feature type="domain" description="Excalibur calcium-binding" evidence="4">
    <location>
        <begin position="246"/>
        <end position="282"/>
    </location>
</feature>
<feature type="compositionally biased region" description="Basic and acidic residues" evidence="1">
    <location>
        <begin position="256"/>
        <end position="277"/>
    </location>
</feature>
<feature type="signal peptide" evidence="3">
    <location>
        <begin position="1"/>
        <end position="31"/>
    </location>
</feature>
<evidence type="ECO:0000256" key="2">
    <source>
        <dbReference type="SAM" id="Phobius"/>
    </source>
</evidence>
<feature type="compositionally biased region" description="Basic and acidic residues" evidence="1">
    <location>
        <begin position="175"/>
        <end position="184"/>
    </location>
</feature>
<sequence length="357" mass="35528">MRTKKIATFGAVAALSCGLVGGFTTIPAAFADQSVPQSVSTPTNAGHSYSDGAVISFPSEWKEGQPLNFQGSGFKTADGKSGSVLAIKVNGGGALTKVEADENGNVSGSVPWSEGLKVGDQVEINVLTGSLKEGDVKRGGAAATVEVVAAGDNNQQANDQSSSSLPGGGNGNTDQGDKKEDESGKGGQGATGDEQKKTEEQGTQTETTKQAADSDSSSQTETANQSADAKTPAAATNAEAANGAHQFATCDEARAAGKHDIQRSDAAYAEHLDRDNDGVACESNGGNGEQGSASNGNGGAGYVSDNNNNGSNNASSNSNGKLANTGANGALTVAGLGMVALGVGGATVAALRKRKRA</sequence>
<feature type="compositionally biased region" description="Low complexity" evidence="1">
    <location>
        <begin position="201"/>
        <end position="210"/>
    </location>
</feature>
<dbReference type="InterPro" id="IPR008613">
    <property type="entry name" value="Excalibur_Ca-bd_domain"/>
</dbReference>
<feature type="compositionally biased region" description="Polar residues" evidence="1">
    <location>
        <begin position="211"/>
        <end position="226"/>
    </location>
</feature>